<dbReference type="PANTHER" id="PTHR36507:SF1">
    <property type="entry name" value="BLL1555 PROTEIN"/>
    <property type="match status" value="1"/>
</dbReference>
<dbReference type="EMBL" id="CP003362">
    <property type="protein sequence ID" value="AGB49736.1"/>
    <property type="molecule type" value="Genomic_DNA"/>
</dbReference>
<proteinExistence type="predicted"/>
<sequence precursor="true">MYTQVTGMKLKVLALLFVLSAVVLSGCTGDNVTDGEVNVTDGVNDTVDENTTIDENGTGDVIAVNESDASPDVTEQNDTTTPEQPAVNVPAEGTVTQGPQVIDTGAPRTYTIRLEKFLSTPSTLQVATEDTVFWINFNDPVRAFTLVSENGLWENRSIGYRQAFGYTFNETGTYNYSILAFPRMSGTIIVK</sequence>
<dbReference type="InterPro" id="IPR008972">
    <property type="entry name" value="Cupredoxin"/>
</dbReference>
<organism evidence="2 3">
    <name type="scientific">Methanomethylovorans hollandica (strain DSM 15978 / NBRC 107637 / DMS1)</name>
    <dbReference type="NCBI Taxonomy" id="867904"/>
    <lineage>
        <taxon>Archaea</taxon>
        <taxon>Methanobacteriati</taxon>
        <taxon>Methanobacteriota</taxon>
        <taxon>Stenosarchaea group</taxon>
        <taxon>Methanomicrobia</taxon>
        <taxon>Methanosarcinales</taxon>
        <taxon>Methanosarcinaceae</taxon>
        <taxon>Methanomethylovorans</taxon>
    </lineage>
</organism>
<protein>
    <recommendedName>
        <fullName evidence="4">Plastocyanin</fullName>
    </recommendedName>
</protein>
<evidence type="ECO:0008006" key="4">
    <source>
        <dbReference type="Google" id="ProtNLM"/>
    </source>
</evidence>
<dbReference type="HOGENOM" id="CLU_113179_1_0_2"/>
<evidence type="ECO:0000256" key="1">
    <source>
        <dbReference type="SAM" id="MobiDB-lite"/>
    </source>
</evidence>
<accession>L0KX84</accession>
<name>L0KX84_METHD</name>
<dbReference type="PANTHER" id="PTHR36507">
    <property type="entry name" value="BLL1555 PROTEIN"/>
    <property type="match status" value="1"/>
</dbReference>
<dbReference type="STRING" id="867904.Metho_1536"/>
<reference evidence="3" key="1">
    <citation type="submission" date="2012-02" db="EMBL/GenBank/DDBJ databases">
        <title>Complete sequence of chromosome of Methanomethylovorans hollandica DSM 15978.</title>
        <authorList>
            <person name="Lucas S."/>
            <person name="Copeland A."/>
            <person name="Lapidus A."/>
            <person name="Glavina del Rio T."/>
            <person name="Dalin E."/>
            <person name="Tice H."/>
            <person name="Bruce D."/>
            <person name="Goodwin L."/>
            <person name="Pitluck S."/>
            <person name="Peters L."/>
            <person name="Mikhailova N."/>
            <person name="Held B."/>
            <person name="Kyrpides N."/>
            <person name="Mavromatis K."/>
            <person name="Ivanova N."/>
            <person name="Brettin T."/>
            <person name="Detter J.C."/>
            <person name="Han C."/>
            <person name="Larimer F."/>
            <person name="Land M."/>
            <person name="Hauser L."/>
            <person name="Markowitz V."/>
            <person name="Cheng J.-F."/>
            <person name="Hugenholtz P."/>
            <person name="Woyke T."/>
            <person name="Wu D."/>
            <person name="Spring S."/>
            <person name="Schroeder M."/>
            <person name="Brambilla E."/>
            <person name="Klenk H.-P."/>
            <person name="Eisen J.A."/>
        </authorList>
    </citation>
    <scope>NUCLEOTIDE SEQUENCE [LARGE SCALE GENOMIC DNA]</scope>
    <source>
        <strain evidence="3">DSM 15978 / NBRC 107637 / DMS1</strain>
    </source>
</reference>
<evidence type="ECO:0000313" key="3">
    <source>
        <dbReference type="Proteomes" id="UP000010866"/>
    </source>
</evidence>
<gene>
    <name evidence="2" type="ordered locus">Metho_1536</name>
</gene>
<dbReference type="Gene3D" id="2.60.40.420">
    <property type="entry name" value="Cupredoxins - blue copper proteins"/>
    <property type="match status" value="1"/>
</dbReference>
<dbReference type="InterPro" id="IPR052721">
    <property type="entry name" value="ET_Amicyanin"/>
</dbReference>
<dbReference type="KEGG" id="mhz:Metho_1536"/>
<feature type="compositionally biased region" description="Polar residues" evidence="1">
    <location>
        <begin position="73"/>
        <end position="83"/>
    </location>
</feature>
<dbReference type="Proteomes" id="UP000010866">
    <property type="component" value="Chromosome"/>
</dbReference>
<dbReference type="AlphaFoldDB" id="L0KX84"/>
<dbReference type="SUPFAM" id="SSF49503">
    <property type="entry name" value="Cupredoxins"/>
    <property type="match status" value="1"/>
</dbReference>
<feature type="region of interest" description="Disordered" evidence="1">
    <location>
        <begin position="68"/>
        <end position="91"/>
    </location>
</feature>
<evidence type="ECO:0000313" key="2">
    <source>
        <dbReference type="EMBL" id="AGB49736.1"/>
    </source>
</evidence>
<keyword evidence="3" id="KW-1185">Reference proteome</keyword>